<evidence type="ECO:0000313" key="3">
    <source>
        <dbReference type="Proteomes" id="UP000324222"/>
    </source>
</evidence>
<dbReference type="Proteomes" id="UP000324222">
    <property type="component" value="Unassembled WGS sequence"/>
</dbReference>
<keyword evidence="3" id="KW-1185">Reference proteome</keyword>
<feature type="region of interest" description="Disordered" evidence="1">
    <location>
        <begin position="1"/>
        <end position="68"/>
    </location>
</feature>
<feature type="compositionally biased region" description="Polar residues" evidence="1">
    <location>
        <begin position="23"/>
        <end position="34"/>
    </location>
</feature>
<dbReference type="AlphaFoldDB" id="A0A5B7KAG6"/>
<sequence>MDEAAHYKGRPSHARPLTPAATEHTTSRQPSQGKLRQAKTRQDSRLPSSMMLKVNTIAKENGAKEKLN</sequence>
<organism evidence="2 3">
    <name type="scientific">Portunus trituberculatus</name>
    <name type="common">Swimming crab</name>
    <name type="synonym">Neptunus trituberculatus</name>
    <dbReference type="NCBI Taxonomy" id="210409"/>
    <lineage>
        <taxon>Eukaryota</taxon>
        <taxon>Metazoa</taxon>
        <taxon>Ecdysozoa</taxon>
        <taxon>Arthropoda</taxon>
        <taxon>Crustacea</taxon>
        <taxon>Multicrustacea</taxon>
        <taxon>Malacostraca</taxon>
        <taxon>Eumalacostraca</taxon>
        <taxon>Eucarida</taxon>
        <taxon>Decapoda</taxon>
        <taxon>Pleocyemata</taxon>
        <taxon>Brachyura</taxon>
        <taxon>Eubrachyura</taxon>
        <taxon>Portunoidea</taxon>
        <taxon>Portunidae</taxon>
        <taxon>Portuninae</taxon>
        <taxon>Portunus</taxon>
    </lineage>
</organism>
<evidence type="ECO:0000256" key="1">
    <source>
        <dbReference type="SAM" id="MobiDB-lite"/>
    </source>
</evidence>
<comment type="caution">
    <text evidence="2">The sequence shown here is derived from an EMBL/GenBank/DDBJ whole genome shotgun (WGS) entry which is preliminary data.</text>
</comment>
<accession>A0A5B7KAG6</accession>
<gene>
    <name evidence="2" type="ORF">E2C01_099470</name>
</gene>
<protein>
    <submittedName>
        <fullName evidence="2">Uncharacterized protein</fullName>
    </submittedName>
</protein>
<dbReference type="EMBL" id="VSRR010138053">
    <property type="protein sequence ID" value="MPD03816.1"/>
    <property type="molecule type" value="Genomic_DNA"/>
</dbReference>
<proteinExistence type="predicted"/>
<reference evidence="2 3" key="1">
    <citation type="submission" date="2019-05" db="EMBL/GenBank/DDBJ databases">
        <title>Another draft genome of Portunus trituberculatus and its Hox gene families provides insights of decapod evolution.</title>
        <authorList>
            <person name="Jeong J.-H."/>
            <person name="Song I."/>
            <person name="Kim S."/>
            <person name="Choi T."/>
            <person name="Kim D."/>
            <person name="Ryu S."/>
            <person name="Kim W."/>
        </authorList>
    </citation>
    <scope>NUCLEOTIDE SEQUENCE [LARGE SCALE GENOMIC DNA]</scope>
    <source>
        <tissue evidence="2">Muscle</tissue>
    </source>
</reference>
<evidence type="ECO:0000313" key="2">
    <source>
        <dbReference type="EMBL" id="MPD03816.1"/>
    </source>
</evidence>
<name>A0A5B7KAG6_PORTR</name>